<keyword evidence="2" id="KW-1185">Reference proteome</keyword>
<name>A0A162QKQ4_9CRUS</name>
<dbReference type="AlphaFoldDB" id="A0A162QKQ4"/>
<organism evidence="1 2">
    <name type="scientific">Daphnia magna</name>
    <dbReference type="NCBI Taxonomy" id="35525"/>
    <lineage>
        <taxon>Eukaryota</taxon>
        <taxon>Metazoa</taxon>
        <taxon>Ecdysozoa</taxon>
        <taxon>Arthropoda</taxon>
        <taxon>Crustacea</taxon>
        <taxon>Branchiopoda</taxon>
        <taxon>Diplostraca</taxon>
        <taxon>Cladocera</taxon>
        <taxon>Anomopoda</taxon>
        <taxon>Daphniidae</taxon>
        <taxon>Daphnia</taxon>
    </lineage>
</organism>
<sequence length="55" mass="6667">MDIYRESFIVEEFKPFSQRKSPVNKAMEFHDYIGEKQICWFYLCILEAETKCNLP</sequence>
<comment type="caution">
    <text evidence="1">The sequence shown here is derived from an EMBL/GenBank/DDBJ whole genome shotgun (WGS) entry which is preliminary data.</text>
</comment>
<dbReference type="Proteomes" id="UP000076858">
    <property type="component" value="Unassembled WGS sequence"/>
</dbReference>
<dbReference type="EMBL" id="LRGB01000311">
    <property type="protein sequence ID" value="KZS19763.1"/>
    <property type="molecule type" value="Genomic_DNA"/>
</dbReference>
<proteinExistence type="predicted"/>
<reference evidence="1 2" key="1">
    <citation type="submission" date="2016-03" db="EMBL/GenBank/DDBJ databases">
        <title>EvidentialGene: Evidence-directed Construction of Genes on Genomes.</title>
        <authorList>
            <person name="Gilbert D.G."/>
            <person name="Choi J.-H."/>
            <person name="Mockaitis K."/>
            <person name="Colbourne J."/>
            <person name="Pfrender M."/>
        </authorList>
    </citation>
    <scope>NUCLEOTIDE SEQUENCE [LARGE SCALE GENOMIC DNA]</scope>
    <source>
        <strain evidence="1 2">Xinb3</strain>
        <tissue evidence="1">Complete organism</tissue>
    </source>
</reference>
<evidence type="ECO:0000313" key="2">
    <source>
        <dbReference type="Proteomes" id="UP000076858"/>
    </source>
</evidence>
<gene>
    <name evidence="1" type="ORF">APZ42_013568</name>
</gene>
<protein>
    <submittedName>
        <fullName evidence="1">Uncharacterized protein</fullName>
    </submittedName>
</protein>
<evidence type="ECO:0000313" key="1">
    <source>
        <dbReference type="EMBL" id="KZS19763.1"/>
    </source>
</evidence>
<accession>A0A162QKQ4</accession>